<organism evidence="1 2">
    <name type="scientific">Ruania alba</name>
    <dbReference type="NCBI Taxonomy" id="648782"/>
    <lineage>
        <taxon>Bacteria</taxon>
        <taxon>Bacillati</taxon>
        <taxon>Actinomycetota</taxon>
        <taxon>Actinomycetes</taxon>
        <taxon>Micrococcales</taxon>
        <taxon>Ruaniaceae</taxon>
        <taxon>Ruania</taxon>
    </lineage>
</organism>
<name>A0A1H5HXN4_9MICO</name>
<gene>
    <name evidence="1" type="ORF">SAMN04488554_2092</name>
</gene>
<dbReference type="AlphaFoldDB" id="A0A1H5HXN4"/>
<evidence type="ECO:0000313" key="1">
    <source>
        <dbReference type="EMBL" id="SEE32411.1"/>
    </source>
</evidence>
<dbReference type="RefSeq" id="WP_139177720.1">
    <property type="nucleotide sequence ID" value="NZ_FNTX01000001.1"/>
</dbReference>
<keyword evidence="2" id="KW-1185">Reference proteome</keyword>
<sequence>MAATQTPPSALRVLEFIDECDGIEVVYAGGRFTFTIVGTPPQIVTWDVDPADLSRAAVRLNRSARAAFGRSHAGWNLLLVHLEEALRTSTATRGHLELTDGAQLRVTTCPP</sequence>
<evidence type="ECO:0000313" key="2">
    <source>
        <dbReference type="Proteomes" id="UP000199220"/>
    </source>
</evidence>
<dbReference type="EMBL" id="FNTX01000001">
    <property type="protein sequence ID" value="SEE32411.1"/>
    <property type="molecule type" value="Genomic_DNA"/>
</dbReference>
<dbReference type="STRING" id="648782.SAMN04488554_2092"/>
<accession>A0A1H5HXN4</accession>
<protein>
    <submittedName>
        <fullName evidence="1">Uncharacterized protein</fullName>
    </submittedName>
</protein>
<reference evidence="2" key="1">
    <citation type="submission" date="2016-10" db="EMBL/GenBank/DDBJ databases">
        <authorList>
            <person name="Varghese N."/>
            <person name="Submissions S."/>
        </authorList>
    </citation>
    <scope>NUCLEOTIDE SEQUENCE [LARGE SCALE GENOMIC DNA]</scope>
    <source>
        <strain evidence="2">DSM 21368</strain>
    </source>
</reference>
<dbReference type="Proteomes" id="UP000199220">
    <property type="component" value="Unassembled WGS sequence"/>
</dbReference>
<proteinExistence type="predicted"/>